<protein>
    <submittedName>
        <fullName evidence="13">Hemolysin family protein</fullName>
    </submittedName>
</protein>
<dbReference type="RefSeq" id="WP_252621492.1">
    <property type="nucleotide sequence ID" value="NZ_CP099490.1"/>
</dbReference>
<sequence>MSTGTALLISIILLVLNAFFVAAEFAVVAAKRHRLEERAEGGSKAARSAVNATKELSLMLAGAQLGITLCTLGLGALAEPAVASLLEPLFHQIGIPEAFTHLVAVIIAVSLVVFLHMVVGEMAPKSWAISHPETSAVLLAIPFRAFTWVSRPLLWVLNELANLGLRVIHVQPVDTVSAQHGPGELQLLLAQSHHHGVLPDEEHAMLTGALKLEAETIAEVMFPLELAITVPDTGTAADVESTCRETGRSRLFVTDLAGVITGLVHVRDAVRATASGEVEYAVTDLLQDCATLPSTLPLIDAVHQMREQRAQLALVSGSHGEVVGLISLEDLLEQILGEFDDETDEPDAGQHAEPDRLGEQRTQPAVG</sequence>
<keyword evidence="5 8" id="KW-1133">Transmembrane helix</keyword>
<gene>
    <name evidence="13" type="ORF">NF557_02335</name>
</gene>
<dbReference type="PROSITE" id="PS51846">
    <property type="entry name" value="CNNM"/>
    <property type="match status" value="1"/>
</dbReference>
<evidence type="ECO:0000259" key="12">
    <source>
        <dbReference type="PROSITE" id="PS51846"/>
    </source>
</evidence>
<feature type="compositionally biased region" description="Basic and acidic residues" evidence="9">
    <location>
        <begin position="348"/>
        <end position="359"/>
    </location>
</feature>
<dbReference type="Pfam" id="PF01595">
    <property type="entry name" value="CNNM"/>
    <property type="match status" value="1"/>
</dbReference>
<evidence type="ECO:0000256" key="6">
    <source>
        <dbReference type="ARBA" id="ARBA00023136"/>
    </source>
</evidence>
<evidence type="ECO:0000256" key="3">
    <source>
        <dbReference type="ARBA" id="ARBA00022692"/>
    </source>
</evidence>
<keyword evidence="2" id="KW-1003">Cell membrane</keyword>
<keyword evidence="14" id="KW-1185">Reference proteome</keyword>
<dbReference type="Gene3D" id="3.10.580.10">
    <property type="entry name" value="CBS-domain"/>
    <property type="match status" value="1"/>
</dbReference>
<feature type="transmembrane region" description="Helical" evidence="10">
    <location>
        <begin position="6"/>
        <end position="30"/>
    </location>
</feature>
<evidence type="ECO:0000256" key="1">
    <source>
        <dbReference type="ARBA" id="ARBA00004651"/>
    </source>
</evidence>
<dbReference type="Proteomes" id="UP001056535">
    <property type="component" value="Chromosome"/>
</dbReference>
<keyword evidence="3 8" id="KW-0812">Transmembrane</keyword>
<feature type="domain" description="CNNM transmembrane" evidence="12">
    <location>
        <begin position="1"/>
        <end position="202"/>
    </location>
</feature>
<feature type="transmembrane region" description="Helical" evidence="10">
    <location>
        <begin position="98"/>
        <end position="119"/>
    </location>
</feature>
<dbReference type="InterPro" id="IPR044751">
    <property type="entry name" value="Ion_transp-like_CBS"/>
</dbReference>
<dbReference type="SMART" id="SM00116">
    <property type="entry name" value="CBS"/>
    <property type="match status" value="2"/>
</dbReference>
<evidence type="ECO:0000256" key="5">
    <source>
        <dbReference type="ARBA" id="ARBA00022989"/>
    </source>
</evidence>
<dbReference type="PANTHER" id="PTHR43099:SF5">
    <property type="entry name" value="HLYC_CORC FAMILY TRANSPORTER"/>
    <property type="match status" value="1"/>
</dbReference>
<comment type="subcellular location">
    <subcellularLocation>
        <location evidence="1">Cell membrane</location>
        <topology evidence="1">Multi-pass membrane protein</topology>
    </subcellularLocation>
</comment>
<organism evidence="13 14">
    <name type="scientific">Ornithinimicrobium cryptoxanthini</name>
    <dbReference type="NCBI Taxonomy" id="2934161"/>
    <lineage>
        <taxon>Bacteria</taxon>
        <taxon>Bacillati</taxon>
        <taxon>Actinomycetota</taxon>
        <taxon>Actinomycetes</taxon>
        <taxon>Micrococcales</taxon>
        <taxon>Ornithinimicrobiaceae</taxon>
        <taxon>Ornithinimicrobium</taxon>
    </lineage>
</organism>
<evidence type="ECO:0000256" key="4">
    <source>
        <dbReference type="ARBA" id="ARBA00022737"/>
    </source>
</evidence>
<dbReference type="PROSITE" id="PS51371">
    <property type="entry name" value="CBS"/>
    <property type="match status" value="2"/>
</dbReference>
<accession>A0ABY4YJJ2</accession>
<dbReference type="InterPro" id="IPR000644">
    <property type="entry name" value="CBS_dom"/>
</dbReference>
<evidence type="ECO:0000256" key="8">
    <source>
        <dbReference type="PROSITE-ProRule" id="PRU01193"/>
    </source>
</evidence>
<dbReference type="PANTHER" id="PTHR43099">
    <property type="entry name" value="UPF0053 PROTEIN YRKA"/>
    <property type="match status" value="1"/>
</dbReference>
<dbReference type="SUPFAM" id="SSF54631">
    <property type="entry name" value="CBS-domain pair"/>
    <property type="match status" value="1"/>
</dbReference>
<dbReference type="InterPro" id="IPR002550">
    <property type="entry name" value="CNNM"/>
</dbReference>
<keyword evidence="6 8" id="KW-0472">Membrane</keyword>
<keyword evidence="4" id="KW-0677">Repeat</keyword>
<keyword evidence="7" id="KW-0129">CBS domain</keyword>
<dbReference type="EMBL" id="CP099490">
    <property type="protein sequence ID" value="USQ76789.1"/>
    <property type="molecule type" value="Genomic_DNA"/>
</dbReference>
<dbReference type="CDD" id="cd04590">
    <property type="entry name" value="CBS_pair_CorC_HlyC_assoc"/>
    <property type="match status" value="1"/>
</dbReference>
<feature type="transmembrane region" description="Helical" evidence="10">
    <location>
        <begin position="56"/>
        <end position="78"/>
    </location>
</feature>
<proteinExistence type="predicted"/>
<evidence type="ECO:0000313" key="14">
    <source>
        <dbReference type="Proteomes" id="UP001056535"/>
    </source>
</evidence>
<name>A0ABY4YJJ2_9MICO</name>
<feature type="region of interest" description="Disordered" evidence="9">
    <location>
        <begin position="340"/>
        <end position="367"/>
    </location>
</feature>
<feature type="domain" description="CBS" evidence="11">
    <location>
        <begin position="221"/>
        <end position="279"/>
    </location>
</feature>
<evidence type="ECO:0000259" key="11">
    <source>
        <dbReference type="PROSITE" id="PS51371"/>
    </source>
</evidence>
<dbReference type="InterPro" id="IPR051676">
    <property type="entry name" value="UPF0053_domain"/>
</dbReference>
<reference evidence="13" key="1">
    <citation type="submission" date="2022-06" db="EMBL/GenBank/DDBJ databases">
        <title>Ornithinimicrobium JY.X270.</title>
        <authorList>
            <person name="Huang Y."/>
        </authorList>
    </citation>
    <scope>NUCLEOTIDE SEQUENCE</scope>
    <source>
        <strain evidence="13">JY.X270</strain>
    </source>
</reference>
<evidence type="ECO:0000256" key="7">
    <source>
        <dbReference type="PROSITE-ProRule" id="PRU00703"/>
    </source>
</evidence>
<dbReference type="InterPro" id="IPR046342">
    <property type="entry name" value="CBS_dom_sf"/>
</dbReference>
<dbReference type="Pfam" id="PF00571">
    <property type="entry name" value="CBS"/>
    <property type="match status" value="1"/>
</dbReference>
<evidence type="ECO:0000256" key="10">
    <source>
        <dbReference type="SAM" id="Phobius"/>
    </source>
</evidence>
<feature type="domain" description="CBS" evidence="11">
    <location>
        <begin position="285"/>
        <end position="342"/>
    </location>
</feature>
<evidence type="ECO:0000256" key="9">
    <source>
        <dbReference type="SAM" id="MobiDB-lite"/>
    </source>
</evidence>
<evidence type="ECO:0000256" key="2">
    <source>
        <dbReference type="ARBA" id="ARBA00022475"/>
    </source>
</evidence>
<evidence type="ECO:0000313" key="13">
    <source>
        <dbReference type="EMBL" id="USQ76789.1"/>
    </source>
</evidence>